<accession>A0A507QUS5</accession>
<feature type="compositionally biased region" description="Basic residues" evidence="1">
    <location>
        <begin position="113"/>
        <end position="122"/>
    </location>
</feature>
<dbReference type="AlphaFoldDB" id="A0A507QUS5"/>
<dbReference type="PANTHER" id="PTHR28219">
    <property type="entry name" value="UPF0642 PROTEIN YBL028C"/>
    <property type="match status" value="1"/>
</dbReference>
<evidence type="ECO:0000313" key="4">
    <source>
        <dbReference type="Proteomes" id="UP000319663"/>
    </source>
</evidence>
<feature type="compositionally biased region" description="Basic and acidic residues" evidence="1">
    <location>
        <begin position="42"/>
        <end position="52"/>
    </location>
</feature>
<evidence type="ECO:0000313" key="3">
    <source>
        <dbReference type="EMBL" id="TQB72866.1"/>
    </source>
</evidence>
<keyword evidence="4" id="KW-1185">Reference proteome</keyword>
<dbReference type="OrthoDB" id="4087970at2759"/>
<dbReference type="Pfam" id="PF10338">
    <property type="entry name" value="YBL028C_N"/>
    <property type="match status" value="1"/>
</dbReference>
<dbReference type="PANTHER" id="PTHR28219:SF1">
    <property type="entry name" value="UPF0642 PROTEIN YBL028C"/>
    <property type="match status" value="1"/>
</dbReference>
<evidence type="ECO:0000259" key="2">
    <source>
        <dbReference type="Pfam" id="PF10338"/>
    </source>
</evidence>
<comment type="caution">
    <text evidence="3">The sequence shown here is derived from an EMBL/GenBank/DDBJ whole genome shotgun (WGS) entry which is preliminary data.</text>
</comment>
<feature type="region of interest" description="Disordered" evidence="1">
    <location>
        <begin position="40"/>
        <end position="122"/>
    </location>
</feature>
<dbReference type="InterPro" id="IPR019434">
    <property type="entry name" value="DUF2423"/>
</dbReference>
<feature type="domain" description="DUF2423" evidence="2">
    <location>
        <begin position="1"/>
        <end position="42"/>
    </location>
</feature>
<protein>
    <recommendedName>
        <fullName evidence="2">DUF2423 domain-containing protein</fullName>
    </recommendedName>
</protein>
<reference evidence="3 4" key="1">
    <citation type="submission" date="2019-06" db="EMBL/GenBank/DDBJ databases">
        <title>Wine fermentation using esterase from Monascus purpureus.</title>
        <authorList>
            <person name="Geng C."/>
            <person name="Zhang Y."/>
        </authorList>
    </citation>
    <scope>NUCLEOTIDE SEQUENCE [LARGE SCALE GENOMIC DNA]</scope>
    <source>
        <strain evidence="3">HQ1</strain>
    </source>
</reference>
<gene>
    <name evidence="3" type="ORF">MPDQ_006428</name>
</gene>
<feature type="compositionally biased region" description="Basic and acidic residues" evidence="1">
    <location>
        <begin position="61"/>
        <end position="71"/>
    </location>
</feature>
<organism evidence="3 4">
    <name type="scientific">Monascus purpureus</name>
    <name type="common">Red mold</name>
    <name type="synonym">Monascus anka</name>
    <dbReference type="NCBI Taxonomy" id="5098"/>
    <lineage>
        <taxon>Eukaryota</taxon>
        <taxon>Fungi</taxon>
        <taxon>Dikarya</taxon>
        <taxon>Ascomycota</taxon>
        <taxon>Pezizomycotina</taxon>
        <taxon>Eurotiomycetes</taxon>
        <taxon>Eurotiomycetidae</taxon>
        <taxon>Eurotiales</taxon>
        <taxon>Aspergillaceae</taxon>
        <taxon>Monascus</taxon>
    </lineage>
</organism>
<sequence length="122" mass="13724">MAKSVRASVSKRNRAKLRATVFGPAVDARTERLSAKLQELASHAKEQERSSMELDITGTDRNSDSKIRNSEEDMDIDGEATKSIRNHPRRSKGIQKRNKRKSHSSIVFARRPSGPKKAPKKK</sequence>
<dbReference type="GO" id="GO:0030687">
    <property type="term" value="C:preribosome, large subunit precursor"/>
    <property type="evidence" value="ECO:0007669"/>
    <property type="project" value="TreeGrafter"/>
</dbReference>
<dbReference type="Proteomes" id="UP000319663">
    <property type="component" value="Unassembled WGS sequence"/>
</dbReference>
<dbReference type="EMBL" id="VIFY01000055">
    <property type="protein sequence ID" value="TQB72866.1"/>
    <property type="molecule type" value="Genomic_DNA"/>
</dbReference>
<evidence type="ECO:0000256" key="1">
    <source>
        <dbReference type="SAM" id="MobiDB-lite"/>
    </source>
</evidence>
<feature type="compositionally biased region" description="Basic residues" evidence="1">
    <location>
        <begin position="84"/>
        <end position="103"/>
    </location>
</feature>
<name>A0A507QUS5_MONPU</name>
<proteinExistence type="predicted"/>